<evidence type="ECO:0000256" key="2">
    <source>
        <dbReference type="SAM" id="MobiDB-lite"/>
    </source>
</evidence>
<feature type="domain" description="GCVT N-terminal" evidence="3">
    <location>
        <begin position="73"/>
        <end position="182"/>
    </location>
</feature>
<gene>
    <name evidence="4" type="ORF">H9652_11525</name>
</gene>
<dbReference type="Pfam" id="PF01571">
    <property type="entry name" value="GCV_T"/>
    <property type="match status" value="1"/>
</dbReference>
<organism evidence="4 5">
    <name type="scientific">Oerskovia rustica</name>
    <dbReference type="NCBI Taxonomy" id="2762237"/>
    <lineage>
        <taxon>Bacteria</taxon>
        <taxon>Bacillati</taxon>
        <taxon>Actinomycetota</taxon>
        <taxon>Actinomycetes</taxon>
        <taxon>Micrococcales</taxon>
        <taxon>Cellulomonadaceae</taxon>
        <taxon>Oerskovia</taxon>
    </lineage>
</organism>
<evidence type="ECO:0000313" key="5">
    <source>
        <dbReference type="Proteomes" id="UP000641803"/>
    </source>
</evidence>
<dbReference type="Proteomes" id="UP000641803">
    <property type="component" value="Unassembled WGS sequence"/>
</dbReference>
<dbReference type="PANTHER" id="PTHR22602">
    <property type="entry name" value="TRANSFERASE CAF17, MITOCHONDRIAL-RELATED"/>
    <property type="match status" value="1"/>
</dbReference>
<dbReference type="SUPFAM" id="SSF103025">
    <property type="entry name" value="Folate-binding domain"/>
    <property type="match status" value="1"/>
</dbReference>
<evidence type="ECO:0000256" key="1">
    <source>
        <dbReference type="ARBA" id="ARBA00022946"/>
    </source>
</evidence>
<name>A0ABR8RTB2_9CELL</name>
<accession>A0ABR8RTB2</accession>
<dbReference type="InterPro" id="IPR027266">
    <property type="entry name" value="TrmE/GcvT-like"/>
</dbReference>
<keyword evidence="5" id="KW-1185">Reference proteome</keyword>
<proteinExistence type="predicted"/>
<evidence type="ECO:0000313" key="4">
    <source>
        <dbReference type="EMBL" id="MBD7951031.1"/>
    </source>
</evidence>
<dbReference type="NCBIfam" id="TIGR03317">
    <property type="entry name" value="ygfZ_signature"/>
    <property type="match status" value="1"/>
</dbReference>
<feature type="region of interest" description="Disordered" evidence="2">
    <location>
        <begin position="186"/>
        <end position="205"/>
    </location>
</feature>
<feature type="region of interest" description="Disordered" evidence="2">
    <location>
        <begin position="403"/>
        <end position="431"/>
    </location>
</feature>
<dbReference type="EMBL" id="JACSQQ010000017">
    <property type="protein sequence ID" value="MBD7951031.1"/>
    <property type="molecule type" value="Genomic_DNA"/>
</dbReference>
<keyword evidence="1" id="KW-0809">Transit peptide</keyword>
<dbReference type="InterPro" id="IPR045179">
    <property type="entry name" value="YgfZ/GcvT"/>
</dbReference>
<reference evidence="4 5" key="1">
    <citation type="submission" date="2020-08" db="EMBL/GenBank/DDBJ databases">
        <title>A Genomic Blueprint of the Chicken Gut Microbiome.</title>
        <authorList>
            <person name="Gilroy R."/>
            <person name="Ravi A."/>
            <person name="Getino M."/>
            <person name="Pursley I."/>
            <person name="Horton D.L."/>
            <person name="Alikhan N.-F."/>
            <person name="Baker D."/>
            <person name="Gharbi K."/>
            <person name="Hall N."/>
            <person name="Watson M."/>
            <person name="Adriaenssens E.M."/>
            <person name="Foster-Nyarko E."/>
            <person name="Jarju S."/>
            <person name="Secka A."/>
            <person name="Antonio M."/>
            <person name="Oren A."/>
            <person name="Chaudhuri R."/>
            <person name="La Ragione R.M."/>
            <person name="Hildebrand F."/>
            <person name="Pallen M.J."/>
        </authorList>
    </citation>
    <scope>NUCLEOTIDE SEQUENCE [LARGE SCALE GENOMIC DNA]</scope>
    <source>
        <strain evidence="4 5">Sa4CUA1</strain>
    </source>
</reference>
<dbReference type="Gene3D" id="3.30.1360.120">
    <property type="entry name" value="Probable tRNA modification gtpase trme, domain 1"/>
    <property type="match status" value="2"/>
</dbReference>
<dbReference type="InterPro" id="IPR017703">
    <property type="entry name" value="YgfZ/GCV_T_CS"/>
</dbReference>
<comment type="caution">
    <text evidence="4">The sequence shown here is derived from an EMBL/GenBank/DDBJ whole genome shotgun (WGS) entry which is preliminary data.</text>
</comment>
<dbReference type="InterPro" id="IPR006222">
    <property type="entry name" value="GCVT_N"/>
</dbReference>
<dbReference type="PANTHER" id="PTHR22602:SF0">
    <property type="entry name" value="TRANSFERASE CAF17, MITOCHONDRIAL-RELATED"/>
    <property type="match status" value="1"/>
</dbReference>
<protein>
    <submittedName>
        <fullName evidence="4">Folate-binding protein YgfZ</fullName>
    </submittedName>
</protein>
<sequence length="431" mass="45568">MRHGRRHRAAGRTCAHRRRGGCCTVTVGPDDATQTDPVTETPVRTSPLLARPGAVAGSGPDAGVAWHYGDPTGEQRALGSGGAVVDLSHHGVVRVTGPDRLTWLNSITSQNLLGLAPRTSTELLVLSPQGHVEHAAGVVDDGESTWLVTEGSHAPTLAAWLDRMKFSLRVEITDMSDEIAVLGEPRDAEGVEGEPVTWRDPWPRTAPGGTRYGPADDEHPGAHRPWRLVLVPRAELSDAVAAREAAGWRLAGTWASEALRVEAWRPRLATEVDHRSIPHELDWLRTAVHLNKGCYRGQETIARVHNMGRPPRRLVMLHLDGSGHLLPVAGAEVRLPGGTPGPDGVAAPGRAVGVVTSVARHHELGPVALAVLKRSAPEDVELVVDCDGGAVAAAQEVVVPGEGVSVDRPAPRGPVARGITPKGAGAPQSMI</sequence>
<evidence type="ECO:0000259" key="3">
    <source>
        <dbReference type="Pfam" id="PF01571"/>
    </source>
</evidence>